<name>A0AB36JBE1_9BACL</name>
<accession>A0AB36JBE1</accession>
<gene>
    <name evidence="2" type="ORF">BSK47_20230</name>
</gene>
<evidence type="ECO:0000313" key="2">
    <source>
        <dbReference type="EMBL" id="OME16588.1"/>
    </source>
</evidence>
<keyword evidence="1" id="KW-0812">Transmembrane</keyword>
<keyword evidence="1" id="KW-1133">Transmembrane helix</keyword>
<organism evidence="2 3">
    <name type="scientific">Paenibacillus odorifer</name>
    <dbReference type="NCBI Taxonomy" id="189426"/>
    <lineage>
        <taxon>Bacteria</taxon>
        <taxon>Bacillati</taxon>
        <taxon>Bacillota</taxon>
        <taxon>Bacilli</taxon>
        <taxon>Bacillales</taxon>
        <taxon>Paenibacillaceae</taxon>
        <taxon>Paenibacillus</taxon>
    </lineage>
</organism>
<keyword evidence="1" id="KW-0472">Membrane</keyword>
<feature type="transmembrane region" description="Helical" evidence="1">
    <location>
        <begin position="271"/>
        <end position="292"/>
    </location>
</feature>
<proteinExistence type="predicted"/>
<dbReference type="Proteomes" id="UP000187323">
    <property type="component" value="Unassembled WGS sequence"/>
</dbReference>
<comment type="caution">
    <text evidence="2">The sequence shown here is derived from an EMBL/GenBank/DDBJ whole genome shotgun (WGS) entry which is preliminary data.</text>
</comment>
<dbReference type="AlphaFoldDB" id="A0AB36JBE1"/>
<evidence type="ECO:0000256" key="1">
    <source>
        <dbReference type="SAM" id="Phobius"/>
    </source>
</evidence>
<reference evidence="2 3" key="1">
    <citation type="submission" date="2016-10" db="EMBL/GenBank/DDBJ databases">
        <title>Paenibacillus species isolates.</title>
        <authorList>
            <person name="Beno S.M."/>
        </authorList>
    </citation>
    <scope>NUCLEOTIDE SEQUENCE [LARGE SCALE GENOMIC DNA]</scope>
    <source>
        <strain evidence="2 3">FSL H7-0918</strain>
    </source>
</reference>
<sequence>MNELAIQTHDFNHAKKQLKEFSEKIPSSVDLQSVASKGGLFNWFDHNVTGNEFNQLTTQIQKHLITINNLHIKSIKEFGQVYNALEALDKDYIQAIILSIKAAEKASSQAKESALEAQKNSLDIAKTIQVQTQMITVLSQFKEQIDEYEQLKNIDEIWNDSQTFKEDIKSINVGIGNIVESIEEQTQVINALKQFKEQIDKYEQLKNIDEIWNDSQTFKEDIKSINIRIEKQKEVIDSETKDQMNYILNLIDEDKKNNEDRSKILSKKLKIAYLLAGGSLGITLIHFVLNLLGTI</sequence>
<protein>
    <submittedName>
        <fullName evidence="2">Uncharacterized protein</fullName>
    </submittedName>
</protein>
<dbReference type="EMBL" id="MPTO01000019">
    <property type="protein sequence ID" value="OME16588.1"/>
    <property type="molecule type" value="Genomic_DNA"/>
</dbReference>
<evidence type="ECO:0000313" key="3">
    <source>
        <dbReference type="Proteomes" id="UP000187323"/>
    </source>
</evidence>
<dbReference type="RefSeq" id="WP_076136733.1">
    <property type="nucleotide sequence ID" value="NZ_MPTO01000019.1"/>
</dbReference>